<dbReference type="PANTHER" id="PTHR43790">
    <property type="entry name" value="CARBOHYDRATE TRANSPORT ATP-BINDING PROTEIN MG119-RELATED"/>
    <property type="match status" value="1"/>
</dbReference>
<comment type="caution">
    <text evidence="4">The sequence shown here is derived from an EMBL/GenBank/DDBJ whole genome shotgun (WGS) entry which is preliminary data.</text>
</comment>
<organism evidence="4">
    <name type="scientific">marine sediment metagenome</name>
    <dbReference type="NCBI Taxonomy" id="412755"/>
    <lineage>
        <taxon>unclassified sequences</taxon>
        <taxon>metagenomes</taxon>
        <taxon>ecological metagenomes</taxon>
    </lineage>
</organism>
<evidence type="ECO:0000256" key="1">
    <source>
        <dbReference type="ARBA" id="ARBA00022741"/>
    </source>
</evidence>
<keyword evidence="2" id="KW-0067">ATP-binding</keyword>
<dbReference type="InterPro" id="IPR003439">
    <property type="entry name" value="ABC_transporter-like_ATP-bd"/>
</dbReference>
<feature type="domain" description="ABC transporter" evidence="3">
    <location>
        <begin position="25"/>
        <end position="156"/>
    </location>
</feature>
<dbReference type="InterPro" id="IPR027417">
    <property type="entry name" value="P-loop_NTPase"/>
</dbReference>
<name>X0TEJ3_9ZZZZ</name>
<accession>X0TEJ3</accession>
<dbReference type="Gene3D" id="3.40.50.300">
    <property type="entry name" value="P-loop containing nucleotide triphosphate hydrolases"/>
    <property type="match status" value="1"/>
</dbReference>
<protein>
    <recommendedName>
        <fullName evidence="3">ABC transporter domain-containing protein</fullName>
    </recommendedName>
</protein>
<proteinExistence type="predicted"/>
<reference evidence="4" key="1">
    <citation type="journal article" date="2014" name="Front. Microbiol.">
        <title>High frequency of phylogenetically diverse reductive dehalogenase-homologous genes in deep subseafloor sedimentary metagenomes.</title>
        <authorList>
            <person name="Kawai M."/>
            <person name="Futagami T."/>
            <person name="Toyoda A."/>
            <person name="Takaki Y."/>
            <person name="Nishi S."/>
            <person name="Hori S."/>
            <person name="Arai W."/>
            <person name="Tsubouchi T."/>
            <person name="Morono Y."/>
            <person name="Uchiyama I."/>
            <person name="Ito T."/>
            <person name="Fujiyama A."/>
            <person name="Inagaki F."/>
            <person name="Takami H."/>
        </authorList>
    </citation>
    <scope>NUCLEOTIDE SEQUENCE</scope>
    <source>
        <strain evidence="4">Expedition CK06-06</strain>
    </source>
</reference>
<dbReference type="GO" id="GO:0016887">
    <property type="term" value="F:ATP hydrolysis activity"/>
    <property type="evidence" value="ECO:0007669"/>
    <property type="project" value="InterPro"/>
</dbReference>
<gene>
    <name evidence="4" type="ORF">S01H1_21030</name>
</gene>
<dbReference type="EMBL" id="BARS01011594">
    <property type="protein sequence ID" value="GAF91644.1"/>
    <property type="molecule type" value="Genomic_DNA"/>
</dbReference>
<sequence length="157" mass="17371">MTNIKKSVVEMRSIVKRFLDVTANKNINFTLFSGEICALLGENGAGKTTLMNILFGYYSCDEGDIYIKGEKVKLSSPKDAISRGVGMIHQHFTLVPSQTVLENIIVGTDSGKGIFLNTKSAKTKLFQLQERFGLQVDPEAKVWTLAVGEKQKVEILK</sequence>
<dbReference type="AlphaFoldDB" id="X0TEJ3"/>
<dbReference type="SUPFAM" id="SSF52540">
    <property type="entry name" value="P-loop containing nucleoside triphosphate hydrolases"/>
    <property type="match status" value="1"/>
</dbReference>
<dbReference type="GO" id="GO:0005524">
    <property type="term" value="F:ATP binding"/>
    <property type="evidence" value="ECO:0007669"/>
    <property type="project" value="UniProtKB-KW"/>
</dbReference>
<keyword evidence="1" id="KW-0547">Nucleotide-binding</keyword>
<dbReference type="PANTHER" id="PTHR43790:SF4">
    <property type="entry name" value="GUANOSINE IMPORT ATP-BINDING PROTEIN NUPO"/>
    <property type="match status" value="1"/>
</dbReference>
<evidence type="ECO:0000259" key="3">
    <source>
        <dbReference type="Pfam" id="PF00005"/>
    </source>
</evidence>
<dbReference type="Pfam" id="PF00005">
    <property type="entry name" value="ABC_tran"/>
    <property type="match status" value="1"/>
</dbReference>
<evidence type="ECO:0000313" key="4">
    <source>
        <dbReference type="EMBL" id="GAF91644.1"/>
    </source>
</evidence>
<dbReference type="InterPro" id="IPR050107">
    <property type="entry name" value="ABC_carbohydrate_import_ATPase"/>
</dbReference>
<evidence type="ECO:0000256" key="2">
    <source>
        <dbReference type="ARBA" id="ARBA00022840"/>
    </source>
</evidence>
<feature type="non-terminal residue" evidence="4">
    <location>
        <position position="157"/>
    </location>
</feature>